<dbReference type="InterPro" id="IPR000160">
    <property type="entry name" value="GGDEF_dom"/>
</dbReference>
<dbReference type="PANTHER" id="PTHR45138:SF9">
    <property type="entry name" value="DIGUANYLATE CYCLASE DGCM-RELATED"/>
    <property type="match status" value="1"/>
</dbReference>
<dbReference type="EMBL" id="BAAAEI010000002">
    <property type="protein sequence ID" value="GAA0342759.1"/>
    <property type="molecule type" value="Genomic_DNA"/>
</dbReference>
<comment type="caution">
    <text evidence="6">The sequence shown here is derived from an EMBL/GenBank/DDBJ whole genome shotgun (WGS) entry which is preliminary data.</text>
</comment>
<protein>
    <recommendedName>
        <fullName evidence="1">diguanylate cyclase</fullName>
        <ecNumber evidence="1">2.7.7.65</ecNumber>
    </recommendedName>
</protein>
<evidence type="ECO:0000259" key="5">
    <source>
        <dbReference type="PROSITE" id="PS50887"/>
    </source>
</evidence>
<gene>
    <name evidence="6" type="ORF">GCM10009092_04230</name>
</gene>
<keyword evidence="7" id="KW-1185">Reference proteome</keyword>
<dbReference type="SUPFAM" id="SSF52172">
    <property type="entry name" value="CheY-like"/>
    <property type="match status" value="1"/>
</dbReference>
<dbReference type="InterPro" id="IPR050469">
    <property type="entry name" value="Diguanylate_Cyclase"/>
</dbReference>
<dbReference type="InterPro" id="IPR029787">
    <property type="entry name" value="Nucleotide_cyclase"/>
</dbReference>
<dbReference type="Pfam" id="PF00990">
    <property type="entry name" value="GGDEF"/>
    <property type="match status" value="1"/>
</dbReference>
<evidence type="ECO:0000259" key="4">
    <source>
        <dbReference type="PROSITE" id="PS50110"/>
    </source>
</evidence>
<reference evidence="7" key="1">
    <citation type="journal article" date="2019" name="Int. J. Syst. Evol. Microbiol.">
        <title>The Global Catalogue of Microorganisms (GCM) 10K type strain sequencing project: providing services to taxonomists for standard genome sequencing and annotation.</title>
        <authorList>
            <consortium name="The Broad Institute Genomics Platform"/>
            <consortium name="The Broad Institute Genome Sequencing Center for Infectious Disease"/>
            <person name="Wu L."/>
            <person name="Ma J."/>
        </authorList>
    </citation>
    <scope>NUCLEOTIDE SEQUENCE [LARGE SCALE GENOMIC DNA]</scope>
    <source>
        <strain evidence="7">JCM 13378</strain>
    </source>
</reference>
<dbReference type="CDD" id="cd01949">
    <property type="entry name" value="GGDEF"/>
    <property type="match status" value="1"/>
</dbReference>
<dbReference type="EC" id="2.7.7.65" evidence="1"/>
<proteinExistence type="predicted"/>
<dbReference type="Gene3D" id="3.30.70.270">
    <property type="match status" value="1"/>
</dbReference>
<dbReference type="SMART" id="SM00267">
    <property type="entry name" value="GGDEF"/>
    <property type="match status" value="1"/>
</dbReference>
<dbReference type="SMART" id="SM00448">
    <property type="entry name" value="REC"/>
    <property type="match status" value="1"/>
</dbReference>
<dbReference type="InterPro" id="IPR001789">
    <property type="entry name" value="Sig_transdc_resp-reg_receiver"/>
</dbReference>
<dbReference type="PROSITE" id="PS50110">
    <property type="entry name" value="RESPONSE_REGULATORY"/>
    <property type="match status" value="1"/>
</dbReference>
<name>A0ABP3GDD6_9ALTE</name>
<dbReference type="PANTHER" id="PTHR45138">
    <property type="entry name" value="REGULATORY COMPONENTS OF SENSORY TRANSDUCTION SYSTEM"/>
    <property type="match status" value="1"/>
</dbReference>
<evidence type="ECO:0000256" key="2">
    <source>
        <dbReference type="ARBA" id="ARBA00034247"/>
    </source>
</evidence>
<dbReference type="SUPFAM" id="SSF55073">
    <property type="entry name" value="Nucleotide cyclase"/>
    <property type="match status" value="1"/>
</dbReference>
<evidence type="ECO:0000313" key="6">
    <source>
        <dbReference type="EMBL" id="GAA0342759.1"/>
    </source>
</evidence>
<dbReference type="PROSITE" id="PS50887">
    <property type="entry name" value="GGDEF"/>
    <property type="match status" value="1"/>
</dbReference>
<feature type="domain" description="GGDEF" evidence="5">
    <location>
        <begin position="169"/>
        <end position="306"/>
    </location>
</feature>
<evidence type="ECO:0000313" key="7">
    <source>
        <dbReference type="Proteomes" id="UP001501757"/>
    </source>
</evidence>
<evidence type="ECO:0000256" key="3">
    <source>
        <dbReference type="PROSITE-ProRule" id="PRU00169"/>
    </source>
</evidence>
<dbReference type="Proteomes" id="UP001501757">
    <property type="component" value="Unassembled WGS sequence"/>
</dbReference>
<accession>A0ABP3GDD6</accession>
<dbReference type="NCBIfam" id="TIGR00254">
    <property type="entry name" value="GGDEF"/>
    <property type="match status" value="1"/>
</dbReference>
<keyword evidence="3" id="KW-0597">Phosphoprotein</keyword>
<comment type="catalytic activity">
    <reaction evidence="2">
        <text>2 GTP = 3',3'-c-di-GMP + 2 diphosphate</text>
        <dbReference type="Rhea" id="RHEA:24898"/>
        <dbReference type="ChEBI" id="CHEBI:33019"/>
        <dbReference type="ChEBI" id="CHEBI:37565"/>
        <dbReference type="ChEBI" id="CHEBI:58805"/>
        <dbReference type="EC" id="2.7.7.65"/>
    </reaction>
</comment>
<feature type="modified residue" description="4-aspartylphosphate" evidence="3">
    <location>
        <position position="59"/>
    </location>
</feature>
<sequence length="311" mass="34633">MSPYRDNQKQKVLVVDDQPINLKILGQALAGDYQVLVASNAEQALQIAILQQPDLILLDIIMQGMDGYQTCRALKQDSRTVNIPVIFSTSMDSEADEVKGLEAGAADYITKPYNLALVKARVRNQMQLKKKTDLLEKLVSLDGLTEIPNRRNFEQHFEVEWRRAQRSGLPLSLCMIDIDSFKQYNDNYGHGAGDICLQRVAQTLASTAKRSGDLVARYGGEEFVVLLPDTELEEASVVSERLRQAIESQAIEHKYSSCAQVVTISAGLASCQVQIGMERSQLMEEADKFLYEAKQQGRNRVSSGIYSPDVA</sequence>
<evidence type="ECO:0000256" key="1">
    <source>
        <dbReference type="ARBA" id="ARBA00012528"/>
    </source>
</evidence>
<dbReference type="CDD" id="cd19920">
    <property type="entry name" value="REC_PA4781-like"/>
    <property type="match status" value="1"/>
</dbReference>
<organism evidence="6 7">
    <name type="scientific">Bowmanella denitrificans</name>
    <dbReference type="NCBI Taxonomy" id="366582"/>
    <lineage>
        <taxon>Bacteria</taxon>
        <taxon>Pseudomonadati</taxon>
        <taxon>Pseudomonadota</taxon>
        <taxon>Gammaproteobacteria</taxon>
        <taxon>Alteromonadales</taxon>
        <taxon>Alteromonadaceae</taxon>
        <taxon>Bowmanella</taxon>
    </lineage>
</organism>
<dbReference type="Gene3D" id="3.40.50.2300">
    <property type="match status" value="1"/>
</dbReference>
<dbReference type="InterPro" id="IPR043128">
    <property type="entry name" value="Rev_trsase/Diguanyl_cyclase"/>
</dbReference>
<dbReference type="Pfam" id="PF00072">
    <property type="entry name" value="Response_reg"/>
    <property type="match status" value="1"/>
</dbReference>
<dbReference type="InterPro" id="IPR011006">
    <property type="entry name" value="CheY-like_superfamily"/>
</dbReference>
<feature type="domain" description="Response regulatory" evidence="4">
    <location>
        <begin position="11"/>
        <end position="126"/>
    </location>
</feature>
<dbReference type="RefSeq" id="WP_343841175.1">
    <property type="nucleotide sequence ID" value="NZ_BAAAEI010000002.1"/>
</dbReference>